<dbReference type="Proteomes" id="UP000000557">
    <property type="component" value="Chromosome"/>
</dbReference>
<evidence type="ECO:0000313" key="2">
    <source>
        <dbReference type="Proteomes" id="UP000000557"/>
    </source>
</evidence>
<dbReference type="EnsemblBacteria" id="BAC88544">
    <property type="protein sequence ID" value="BAC88544"/>
    <property type="gene ID" value="BAC88544"/>
</dbReference>
<dbReference type="HOGENOM" id="CLU_3025877_0_0_3"/>
<protein>
    <submittedName>
        <fullName evidence="1">Gsr0603 protein</fullName>
    </submittedName>
</protein>
<organism evidence="1 2">
    <name type="scientific">Gloeobacter violaceus (strain ATCC 29082 / PCC 7421)</name>
    <dbReference type="NCBI Taxonomy" id="251221"/>
    <lineage>
        <taxon>Bacteria</taxon>
        <taxon>Bacillati</taxon>
        <taxon>Cyanobacteriota</taxon>
        <taxon>Cyanophyceae</taxon>
        <taxon>Gloeobacterales</taxon>
        <taxon>Gloeobacteraceae</taxon>
        <taxon>Gloeobacter</taxon>
    </lineage>
</organism>
<reference evidence="1 2" key="1">
    <citation type="journal article" date="2003" name="DNA Res.">
        <title>Complete genome structure of Gloeobacter violaceus PCC 7421, a cyanobacterium that lacks thylakoids.</title>
        <authorList>
            <person name="Nakamura Y."/>
            <person name="Kaneko T."/>
            <person name="Sato S."/>
            <person name="Mimuro M."/>
            <person name="Miyashita H."/>
            <person name="Tsuchiya T."/>
            <person name="Sasamoto S."/>
            <person name="Watanabe A."/>
            <person name="Kawashima K."/>
            <person name="Kishida Y."/>
            <person name="Kiyokawa C."/>
            <person name="Kohara M."/>
            <person name="Matsumoto M."/>
            <person name="Matsuno A."/>
            <person name="Nakazaki N."/>
            <person name="Shimpo S."/>
            <person name="Takeuchi C."/>
            <person name="Yamada M."/>
            <person name="Tabata S."/>
        </authorList>
    </citation>
    <scope>NUCLEOTIDE SEQUENCE [LARGE SCALE GENOMIC DNA]</scope>
    <source>
        <strain evidence="2">ATCC 29082 / PCC 7421</strain>
    </source>
</reference>
<dbReference type="InParanoid" id="Q7NN11"/>
<dbReference type="KEGG" id="gvi:gsr0603"/>
<accession>Q7NN11</accession>
<gene>
    <name evidence="1" type="ordered locus">gsr0603</name>
</gene>
<evidence type="ECO:0000313" key="1">
    <source>
        <dbReference type="EMBL" id="BAC88544.1"/>
    </source>
</evidence>
<keyword evidence="2" id="KW-1185">Reference proteome</keyword>
<reference evidence="1 2" key="2">
    <citation type="journal article" date="2003" name="DNA Res.">
        <title>Complete genome structure of Gloeobacter violaceus PCC 7421, a cyanobacterium that lacks thylakoids (supplement).</title>
        <authorList>
            <person name="Nakamura Y."/>
            <person name="Kaneko T."/>
            <person name="Sato S."/>
            <person name="Mimuro M."/>
            <person name="Miyashita H."/>
            <person name="Tsuchiya T."/>
            <person name="Sasamoto S."/>
            <person name="Watanabe A."/>
            <person name="Kawashima K."/>
            <person name="Kishida Y."/>
            <person name="Kiyokawa C."/>
            <person name="Kohara M."/>
            <person name="Matsumoto M."/>
            <person name="Matsuno A."/>
            <person name="Nakazaki N."/>
            <person name="Shimpo S."/>
            <person name="Takeuchi C."/>
            <person name="Yamada M."/>
            <person name="Tabata S."/>
        </authorList>
    </citation>
    <scope>NUCLEOTIDE SEQUENCE [LARGE SCALE GENOMIC DNA]</scope>
    <source>
        <strain evidence="2">ATCC 29082 / PCC 7421</strain>
    </source>
</reference>
<proteinExistence type="predicted"/>
<dbReference type="AlphaFoldDB" id="Q7NN11"/>
<dbReference type="RefSeq" id="WP_011140606.1">
    <property type="nucleotide sequence ID" value="NC_005125.1"/>
</dbReference>
<dbReference type="EMBL" id="BA000045">
    <property type="protein sequence ID" value="BAC88544.1"/>
    <property type="molecule type" value="Genomic_DNA"/>
</dbReference>
<sequence length="55" mass="6684">MSAKNEVLCRVENWRVQTFELSDADVDRFGQTIRNWEKQVAERQKKNERDRGMKR</sequence>
<name>Q7NN11_GLOVI</name>